<dbReference type="InterPro" id="IPR052538">
    <property type="entry name" value="Flavonoid_dioxygenase-like"/>
</dbReference>
<proteinExistence type="predicted"/>
<dbReference type="Gene3D" id="2.60.120.10">
    <property type="entry name" value="Jelly Rolls"/>
    <property type="match status" value="1"/>
</dbReference>
<keyword evidence="3" id="KW-1185">Reference proteome</keyword>
<dbReference type="RefSeq" id="WP_013271623.1">
    <property type="nucleotide sequence ID" value="NC_014376.1"/>
</dbReference>
<dbReference type="CDD" id="cd02223">
    <property type="entry name" value="cupin_Bh2720-like"/>
    <property type="match status" value="1"/>
</dbReference>
<dbReference type="InterPro" id="IPR014710">
    <property type="entry name" value="RmlC-like_jellyroll"/>
</dbReference>
<dbReference type="InterPro" id="IPR013096">
    <property type="entry name" value="Cupin_2"/>
</dbReference>
<name>D9R6M2_LACSW</name>
<dbReference type="SUPFAM" id="SSF51182">
    <property type="entry name" value="RmlC-like cupins"/>
    <property type="match status" value="1"/>
</dbReference>
<evidence type="ECO:0000259" key="1">
    <source>
        <dbReference type="Pfam" id="PF07883"/>
    </source>
</evidence>
<feature type="domain" description="Cupin type-2" evidence="1">
    <location>
        <begin position="60"/>
        <end position="135"/>
    </location>
</feature>
<evidence type="ECO:0000313" key="3">
    <source>
        <dbReference type="Proteomes" id="UP000001662"/>
    </source>
</evidence>
<dbReference type="STRING" id="610130.Closa_0909"/>
<dbReference type="InterPro" id="IPR011051">
    <property type="entry name" value="RmlC_Cupin_sf"/>
</dbReference>
<reference evidence="2" key="1">
    <citation type="submission" date="2010-07" db="EMBL/GenBank/DDBJ databases">
        <title>Complete sequence of Clostridium saccharolyticum WM1.</title>
        <authorList>
            <consortium name="US DOE Joint Genome Institute"/>
            <person name="Lucas S."/>
            <person name="Copeland A."/>
            <person name="Lapidus A."/>
            <person name="Cheng J.-F."/>
            <person name="Bruce D."/>
            <person name="Goodwin L."/>
            <person name="Pitluck S."/>
            <person name="Chertkov O."/>
            <person name="Detter J.C."/>
            <person name="Han C."/>
            <person name="Tapia R."/>
            <person name="Land M."/>
            <person name="Hauser L."/>
            <person name="Chang Y.-J."/>
            <person name="Jeffries C."/>
            <person name="Kyrpides N."/>
            <person name="Ivanova N."/>
            <person name="Mikhailova N."/>
            <person name="Mouttaki H."/>
            <person name="Lin L."/>
            <person name="Zhou J."/>
            <person name="Hemme C.L."/>
            <person name="Woyke T."/>
        </authorList>
    </citation>
    <scope>NUCLEOTIDE SEQUENCE [LARGE SCALE GENOMIC DNA]</scope>
    <source>
        <strain evidence="2">WM1</strain>
    </source>
</reference>
<dbReference type="PaxDb" id="610130-Closa_0909"/>
<evidence type="ECO:0000313" key="2">
    <source>
        <dbReference type="EMBL" id="ADL03528.1"/>
    </source>
</evidence>
<dbReference type="HOGENOM" id="CLU_090569_1_1_9"/>
<protein>
    <submittedName>
        <fullName evidence="2">Cupin 2 conserved barrel domain protein</fullName>
    </submittedName>
</protein>
<organism evidence="2 3">
    <name type="scientific">Lacrimispora saccharolytica (strain ATCC 35040 / DSM 2544 / NRCC 2533 / WM1)</name>
    <name type="common">Clostridium saccharolyticum</name>
    <dbReference type="NCBI Taxonomy" id="610130"/>
    <lineage>
        <taxon>Bacteria</taxon>
        <taxon>Bacillati</taxon>
        <taxon>Bacillota</taxon>
        <taxon>Clostridia</taxon>
        <taxon>Lachnospirales</taxon>
        <taxon>Lachnospiraceae</taxon>
        <taxon>Lacrimispora</taxon>
    </lineage>
</organism>
<dbReference type="PANTHER" id="PTHR43346">
    <property type="entry name" value="LIGAND BINDING DOMAIN PROTEIN, PUTATIVE (AFU_ORTHOLOGUE AFUA_6G14370)-RELATED"/>
    <property type="match status" value="1"/>
</dbReference>
<dbReference type="PANTHER" id="PTHR43346:SF1">
    <property type="entry name" value="QUERCETIN 2,3-DIOXYGENASE-RELATED"/>
    <property type="match status" value="1"/>
</dbReference>
<dbReference type="KEGG" id="csh:Closa_0909"/>
<gene>
    <name evidence="2" type="ordered locus">Closa_0909</name>
</gene>
<dbReference type="Pfam" id="PF07883">
    <property type="entry name" value="Cupin_2"/>
    <property type="match status" value="1"/>
</dbReference>
<dbReference type="eggNOG" id="COG0662">
    <property type="taxonomic scope" value="Bacteria"/>
</dbReference>
<accession>D9R6M2</accession>
<dbReference type="AlphaFoldDB" id="D9R6M2"/>
<dbReference type="Proteomes" id="UP000001662">
    <property type="component" value="Chromosome"/>
</dbReference>
<sequence length="156" mass="17542">MIPCNCFTCQSNCISDNTYLTWDANDYGPSPLVLNIVHDTLRNPTFRTTRWTGNHMQLTLMSIPADSNIGLENHSEVDQFIRVEAGEGLLLMGDSPYHLTFQQSVNENCAVLIPANTWHNIINTGNEPLKLYSIYAPIEHSFGTVHWTKADSDAEE</sequence>
<dbReference type="EMBL" id="CP002109">
    <property type="protein sequence ID" value="ADL03528.1"/>
    <property type="molecule type" value="Genomic_DNA"/>
</dbReference>